<sequence length="306" mass="33187">MMSTFGFGIIAGVIPALFIAGMTANTRFPLKTAILLVGVIGFLLAPPLLEGIPDFILGLCALPGLLWILKRGEIKQQQQEQVDKAAEAAELIEQSNLVRRAAENQKRLWLEDLRTNFPHQVTGIIISKPTTTTGVLVVDHSENVLRLFGYRTNDAFTVEVTAAVRATDILSVEIVRPSTKKRVRRMEAVPVVTSQKKSPVARGLVGGALLGPVGLVVGAASGIGRDVSTKIEEHVIWDEVDAPGPAVLHIGTTILDSPLIRFKPEREQDAEDWLHRIKAWQASSSAAQAITESVLPLIRKDTFSAS</sequence>
<evidence type="ECO:0000313" key="2">
    <source>
        <dbReference type="EMBL" id="KHL24276.1"/>
    </source>
</evidence>
<name>A0A0B2BXA6_9SPHN</name>
<evidence type="ECO:0000313" key="3">
    <source>
        <dbReference type="Proteomes" id="UP000030988"/>
    </source>
</evidence>
<feature type="transmembrane region" description="Helical" evidence="1">
    <location>
        <begin position="28"/>
        <end position="45"/>
    </location>
</feature>
<accession>A0A0B2BXA6</accession>
<dbReference type="EMBL" id="JTDN01000003">
    <property type="protein sequence ID" value="KHL24276.1"/>
    <property type="molecule type" value="Genomic_DNA"/>
</dbReference>
<keyword evidence="3" id="KW-1185">Reference proteome</keyword>
<keyword evidence="1" id="KW-0812">Transmembrane</keyword>
<keyword evidence="1" id="KW-0472">Membrane</keyword>
<dbReference type="RefSeq" id="WP_039097855.1">
    <property type="nucleotide sequence ID" value="NZ_JTDN01000003.1"/>
</dbReference>
<dbReference type="Proteomes" id="UP000030988">
    <property type="component" value="Unassembled WGS sequence"/>
</dbReference>
<proteinExistence type="predicted"/>
<dbReference type="AlphaFoldDB" id="A0A0B2BXA6"/>
<reference evidence="2 3" key="1">
    <citation type="submission" date="2014-11" db="EMBL/GenBank/DDBJ databases">
        <title>Draft genome sequence of Kirrobacter mercurialis.</title>
        <authorList>
            <person name="Coil D.A."/>
            <person name="Eisen J.A."/>
        </authorList>
    </citation>
    <scope>NUCLEOTIDE SEQUENCE [LARGE SCALE GENOMIC DNA]</scope>
    <source>
        <strain evidence="2 3">Coronado</strain>
    </source>
</reference>
<gene>
    <name evidence="2" type="ORF">PK98_15030</name>
</gene>
<protein>
    <submittedName>
        <fullName evidence="2">Uncharacterized protein</fullName>
    </submittedName>
</protein>
<feature type="transmembrane region" description="Helical" evidence="1">
    <location>
        <begin position="6"/>
        <end position="23"/>
    </location>
</feature>
<keyword evidence="1" id="KW-1133">Transmembrane helix</keyword>
<evidence type="ECO:0000256" key="1">
    <source>
        <dbReference type="SAM" id="Phobius"/>
    </source>
</evidence>
<comment type="caution">
    <text evidence="2">The sequence shown here is derived from an EMBL/GenBank/DDBJ whole genome shotgun (WGS) entry which is preliminary data.</text>
</comment>
<organism evidence="2 3">
    <name type="scientific">Croceibacterium mercuriale</name>
    <dbReference type="NCBI Taxonomy" id="1572751"/>
    <lineage>
        <taxon>Bacteria</taxon>
        <taxon>Pseudomonadati</taxon>
        <taxon>Pseudomonadota</taxon>
        <taxon>Alphaproteobacteria</taxon>
        <taxon>Sphingomonadales</taxon>
        <taxon>Erythrobacteraceae</taxon>
        <taxon>Croceibacterium</taxon>
    </lineage>
</organism>